<organism evidence="2 3">
    <name type="scientific">Exophiala oligosperma</name>
    <dbReference type="NCBI Taxonomy" id="215243"/>
    <lineage>
        <taxon>Eukaryota</taxon>
        <taxon>Fungi</taxon>
        <taxon>Dikarya</taxon>
        <taxon>Ascomycota</taxon>
        <taxon>Pezizomycotina</taxon>
        <taxon>Eurotiomycetes</taxon>
        <taxon>Chaetothyriomycetidae</taxon>
        <taxon>Chaetothyriales</taxon>
        <taxon>Herpotrichiellaceae</taxon>
        <taxon>Exophiala</taxon>
    </lineage>
</organism>
<gene>
    <name evidence="2" type="ORF">PV06_10366</name>
</gene>
<evidence type="ECO:0000313" key="2">
    <source>
        <dbReference type="EMBL" id="KIW37316.1"/>
    </source>
</evidence>
<dbReference type="AlphaFoldDB" id="A0A0D2AAC2"/>
<evidence type="ECO:0000313" key="3">
    <source>
        <dbReference type="Proteomes" id="UP000053342"/>
    </source>
</evidence>
<proteinExistence type="predicted"/>
<name>A0A0D2AAC2_9EURO</name>
<dbReference type="RefSeq" id="XP_016257532.1">
    <property type="nucleotide sequence ID" value="XM_016411912.1"/>
</dbReference>
<feature type="region of interest" description="Disordered" evidence="1">
    <location>
        <begin position="116"/>
        <end position="163"/>
    </location>
</feature>
<dbReference type="STRING" id="215243.A0A0D2AAC2"/>
<dbReference type="VEuPathDB" id="FungiDB:PV06_10366"/>
<dbReference type="Proteomes" id="UP000053342">
    <property type="component" value="Unassembled WGS sequence"/>
</dbReference>
<feature type="region of interest" description="Disordered" evidence="1">
    <location>
        <begin position="1"/>
        <end position="103"/>
    </location>
</feature>
<feature type="compositionally biased region" description="Polar residues" evidence="1">
    <location>
        <begin position="19"/>
        <end position="29"/>
    </location>
</feature>
<accession>A0A0D2AAC2</accession>
<evidence type="ECO:0000256" key="1">
    <source>
        <dbReference type="SAM" id="MobiDB-lite"/>
    </source>
</evidence>
<feature type="compositionally biased region" description="Basic residues" evidence="1">
    <location>
        <begin position="116"/>
        <end position="125"/>
    </location>
</feature>
<dbReference type="EMBL" id="KN847344">
    <property type="protein sequence ID" value="KIW37316.1"/>
    <property type="molecule type" value="Genomic_DNA"/>
</dbReference>
<protein>
    <submittedName>
        <fullName evidence="2">Uncharacterized protein</fullName>
    </submittedName>
</protein>
<keyword evidence="3" id="KW-1185">Reference proteome</keyword>
<dbReference type="HOGENOM" id="CLU_805504_0_0_1"/>
<feature type="compositionally biased region" description="Low complexity" evidence="1">
    <location>
        <begin position="38"/>
        <end position="53"/>
    </location>
</feature>
<dbReference type="GeneID" id="27362440"/>
<dbReference type="OrthoDB" id="5389296at2759"/>
<reference evidence="2 3" key="1">
    <citation type="submission" date="2015-01" db="EMBL/GenBank/DDBJ databases">
        <title>The Genome Sequence of Exophiala oligosperma CBS72588.</title>
        <authorList>
            <consortium name="The Broad Institute Genomics Platform"/>
            <person name="Cuomo C."/>
            <person name="de Hoog S."/>
            <person name="Gorbushina A."/>
            <person name="Stielow B."/>
            <person name="Teixiera M."/>
            <person name="Abouelleil A."/>
            <person name="Chapman S.B."/>
            <person name="Priest M."/>
            <person name="Young S.K."/>
            <person name="Wortman J."/>
            <person name="Nusbaum C."/>
            <person name="Birren B."/>
        </authorList>
    </citation>
    <scope>NUCLEOTIDE SEQUENCE [LARGE SCALE GENOMIC DNA]</scope>
    <source>
        <strain evidence="2 3">CBS 72588</strain>
    </source>
</reference>
<sequence length="350" mass="38585">MPEYHSTPAPSSKRFLPPSTASASKSISHPSARKNIFQSSRSTTQPTSSTPSRGAIPRFQTAPARKDEIDTSFEDETESPIVSRRFGHTQRKDVVDEDEDTLPIQSPLLYRKKIVTPPAKKRKTSHPAQRPIEPITISSSPGSEIDDQGLRGQSSQASHSDDEDFEDIMIETPHVETLKTTRFRPSVPKCIEPPTLAKNAFKVESDGGHSAHLASGSLLPDVFSPSKRKGKREYIPGGMAELVRRWVLGIAAQDSVSISAAVPEMTITVSQARVDGSGRFSLVTDTTGNRWLFPEQQQKPGLEHRLDVTNISPGARVRLKGRATKWPLRSDFEELQDTTVGAYWELIEPG</sequence>